<name>A0ABX6NZK3_AERME</name>
<keyword evidence="1" id="KW-0614">Plasmid</keyword>
<dbReference type="EMBL" id="CP038449">
    <property type="protein sequence ID" value="QJT41316.1"/>
    <property type="molecule type" value="Genomic_DNA"/>
</dbReference>
<dbReference type="Proteomes" id="UP000502657">
    <property type="component" value="Plasmid pAeme5"/>
</dbReference>
<evidence type="ECO:0000313" key="2">
    <source>
        <dbReference type="Proteomes" id="UP000502657"/>
    </source>
</evidence>
<gene>
    <name evidence="1" type="ORF">E4188_22735</name>
</gene>
<protein>
    <submittedName>
        <fullName evidence="1">Uncharacterized protein</fullName>
    </submittedName>
</protein>
<dbReference type="RefSeq" id="WP_171270128.1">
    <property type="nucleotide sequence ID" value="NZ_CP038446.1"/>
</dbReference>
<keyword evidence="2" id="KW-1185">Reference proteome</keyword>
<reference evidence="1 2" key="1">
    <citation type="submission" date="2019-03" db="EMBL/GenBank/DDBJ databases">
        <title>Novel transposon Tn6433 accelerates the dissemination of tet(E) in Aeromonas from aerobic biofilm under oxytetracycline stress.</title>
        <authorList>
            <person name="Shi Y."/>
            <person name="Tian Z."/>
            <person name="Zhang Y."/>
            <person name="Zhang H."/>
            <person name="Yang M."/>
        </authorList>
    </citation>
    <scope>NUCLEOTIDE SEQUENCE [LARGE SCALE GENOMIC DNA]</scope>
    <source>
        <strain evidence="1 2">R50-22</strain>
        <plasmid evidence="2">paeme5</plasmid>
    </source>
</reference>
<organism evidence="1 2">
    <name type="scientific">Aeromonas media</name>
    <dbReference type="NCBI Taxonomy" id="651"/>
    <lineage>
        <taxon>Bacteria</taxon>
        <taxon>Pseudomonadati</taxon>
        <taxon>Pseudomonadota</taxon>
        <taxon>Gammaproteobacteria</taxon>
        <taxon>Aeromonadales</taxon>
        <taxon>Aeromonadaceae</taxon>
        <taxon>Aeromonas</taxon>
    </lineage>
</organism>
<proteinExistence type="predicted"/>
<evidence type="ECO:0000313" key="1">
    <source>
        <dbReference type="EMBL" id="QJT41316.1"/>
    </source>
</evidence>
<sequence length="128" mass="14523">MVKEDWLYLVERLEFVGEGLCLEAALIVREVLDIDIDAMEDPKLEYAACSDVGHLISTAIDREDFDTEHLPNVRSLEAEMTGRILNYRLHRGWLTKAQGSPIDFPSLAEIIGKNGHEARCYPGSTRKY</sequence>
<accession>A0ABX6NZK3</accession>
<geneLocation type="plasmid" evidence="2">
    <name>paeme5</name>
</geneLocation>